<evidence type="ECO:0000259" key="9">
    <source>
        <dbReference type="PROSITE" id="PS51387"/>
    </source>
</evidence>
<keyword evidence="6" id="KW-0325">Glycoprotein</keyword>
<evidence type="ECO:0000256" key="4">
    <source>
        <dbReference type="ARBA" id="ARBA00022729"/>
    </source>
</evidence>
<evidence type="ECO:0000256" key="5">
    <source>
        <dbReference type="ARBA" id="ARBA00022827"/>
    </source>
</evidence>
<name>A0A835DU33_9POAL</name>
<feature type="signal peptide" evidence="8">
    <location>
        <begin position="1"/>
        <end position="24"/>
    </location>
</feature>
<keyword evidence="4 8" id="KW-0732">Signal</keyword>
<dbReference type="Gene3D" id="3.40.462.20">
    <property type="match status" value="3"/>
</dbReference>
<protein>
    <recommendedName>
        <fullName evidence="9">FAD-binding PCMH-type domain-containing protein</fullName>
    </recommendedName>
</protein>
<dbReference type="InterPro" id="IPR012951">
    <property type="entry name" value="BBE"/>
</dbReference>
<evidence type="ECO:0000256" key="6">
    <source>
        <dbReference type="ARBA" id="ARBA00023180"/>
    </source>
</evidence>
<keyword evidence="11" id="KW-1185">Reference proteome</keyword>
<dbReference type="InterPro" id="IPR016169">
    <property type="entry name" value="FAD-bd_PCMH_sub2"/>
</dbReference>
<evidence type="ECO:0000313" key="10">
    <source>
        <dbReference type="EMBL" id="KAF8648244.1"/>
    </source>
</evidence>
<dbReference type="OrthoDB" id="407275at2759"/>
<keyword evidence="5" id="KW-0274">FAD</keyword>
<dbReference type="InterPro" id="IPR016166">
    <property type="entry name" value="FAD-bd_PCMH"/>
</dbReference>
<dbReference type="Pfam" id="PF08031">
    <property type="entry name" value="BBE"/>
    <property type="match status" value="3"/>
</dbReference>
<dbReference type="InterPro" id="IPR016167">
    <property type="entry name" value="FAD-bd_PCMH_sub1"/>
</dbReference>
<reference evidence="10" key="1">
    <citation type="submission" date="2020-07" db="EMBL/GenBank/DDBJ databases">
        <title>Genome sequence and genetic diversity analysis of an under-domesticated orphan crop, white fonio (Digitaria exilis).</title>
        <authorList>
            <person name="Bennetzen J.L."/>
            <person name="Chen S."/>
            <person name="Ma X."/>
            <person name="Wang X."/>
            <person name="Yssel A.E.J."/>
            <person name="Chaluvadi S.R."/>
            <person name="Johnson M."/>
            <person name="Gangashetty P."/>
            <person name="Hamidou F."/>
            <person name="Sanogo M.D."/>
            <person name="Zwaenepoel A."/>
            <person name="Wallace J."/>
            <person name="Van De Peer Y."/>
            <person name="Van Deynze A."/>
        </authorList>
    </citation>
    <scope>NUCLEOTIDE SEQUENCE</scope>
    <source>
        <tissue evidence="10">Leaves</tissue>
    </source>
</reference>
<feature type="domain" description="FAD-binding PCMH-type" evidence="9">
    <location>
        <begin position="908"/>
        <end position="1088"/>
    </location>
</feature>
<sequence>MAAAFRALPVLAFCLLCLYTPASGTSSASSTDFLRCLSSSIPSNLFVTQSSPSFTSVLVSSIKNPRFFTPTTVRPLCIVTATNASHVQSTVLCGRRHGVRLRLRSGGHDYEGLSYRSVSPEAFAVVDLANLRSVRVNSATATAWVDSGATVGELYHAVAKGSNGRLAFPAGLCPTIGVGGHFSGGGFGLLQRKYGIAVDHVVDAVLVDAEGRLLDKNAMGRDVFWAIRGGGGESFGIVLSWKVKLVPVPPKVTAFIVPVTIDHGAIDILTKWQVVAPALPDDVFVRVLLMGRTASFQGLYLGTCDALLPVMHSRFPELGMNRTHCREVSWVESVLYVYVGSGDLIPERDILNRTIPLDGFYKATSDYVRQPISRDVWAEIFRWLAKPDPGLMILDPYGAKIGSLPESATPFPHRAGVLYNIQYMNFWGAGDDEAPHIRWIRDLYAFMTPYVSKNPREAYFNYRDLDLGRNVVVGNVSSYEAGKVWGEKYFKGNYKRLALAKGKIDPEDYFRNEQSVPPLRGAYGDFVNLEDLPNLGSITRRHFGAVRGDSLSMASFSASVNVKFEEGATFIFDYAVNCAARQWRLRHHLRGSPVSDSDTILGSYPTQRSTWRQKPSSTRTNNDSGLVALKYQDQADSRRTRLLGGLRIISSIRQGTSVRTVTSVIQEAKPRSTLVLFLSEQGSFFDKNPDYGNQQGSFFDKNPDYDHQPSSFSTKNSDSARLHQRIFRALSNRLSHARTTPSPATALHQIHTQGSLKWKAATDVDRRPRLFHVHSVRELPPAHRRLLFRSTKPTRFRLHTHASARRILRLEILIRVASFSHTSTTISQSHSSQLATKMAAASARALPLLLCILLCFHSPTPSSAAAAADFLRCLSASVPSHLLFTPSSPSFASVLSSSVRNPRLLTPTTARPLCIVTATNASHAQSSVLCGRRHGVRLRVRLRVRSGGHDYEGLSYRSVRPEEFAVLDLAGLRAVRVDVGAATAWVDSGATLGELYYAVVKADPQLAFPAGVCPTIGVGGHFSGGGIGMMMRKHGLSVDNVLAATLVDANGRILDKNAMGRDLFWAIRGGGGESFGIVLSWKVRLVKVPPRVTAFTITKTIGQGAIDVVTKWQTLAPALPDELAIRVVIQSQQARFQSLYLGTCDQLVPLMSSRFPELGMTRGDCREMTWLQSTLYINSGTTNQPLETLLNRTTTSLRTFTKNKSDYVKQAITRDSWQKIFSWFNGPNAGLMILEPHGGQVGRVADGDTPYPHRSGVLYNIQHIAFWSGDGGTAATTWINSFYNFMGQYVSKNPRAAYMNYRDLDIGQNAVAGGSGGVTSFDSGRVWGEKYFGAANFKRLAITKGKADPGDYFQAPPRRSPPSLTKADGDQRPTRSSTHGHCIYFDCRYLDRCSHSHIVTGHQARSIDLSSLATTVGIVDSVSSCLLGNIPGGLIYTQGASNFTNVLAVFPGDTARPLCIVTATDASHVQSAVRCGRAHGVRLRVRSGGHDYEGLSFRSVQAAEVFGVVDLAGIRAISVVVSDSGDDTAWVDSGATLGELYYTIAKNNPGVAFPAGICPTIGVGGHLSGGGIGMMMRKFGLAVDNVLDAKLVNADGDLVDRAAMGEDLFWAIRGGGGGNFGIVVSWKVNLVKVPSTVTAFNIGRTVGQGAIDVLTRWQDVGPTLPNDINIRVIIQGQQVTFQSLYLGSCSDLVPMLSTLFPELGMTSTDCMEMTWLQSAAFFNSWNPNAPVESLLERHTSLSTFTKNKSDYVRRAITKDEWKSIFPWLAMNGAGMIILEPHGGFIGTVPDSATPYPHRSGVLYNIQYITFWPSGSDGSAATGWINNFYDFMGQYVSNNPREAYVNYRDLDIGDNTVENDVSTLDSGKVWGEKYFAGNFRRLAAVKAAVDPNDFFRNEQSIPPFLQGNPQNPTYLTALSPLLHCVLLVYLLSAVTRSQVPNNSPGTSHLSVHARAATHIASFRIQICMTVLLLARRNASARLTTVEAPPTLRPLVVTLVFVHRRVAGLAHRDRSSFEEDHLEQFSQEVDQAMAAALMLLQQPAAALEHHLCKAAKNNSWELRSAVVLHSARSTQRQGRNGMQAALVLTCHTCHRHVGPLDPTTANKYQTPPDPAISPLFISKFSFSLLPPSLSLPPHPVELQQRWREEAPASLLAFLAHGTDPARVDPGSARCGERVSFYQAAGFCIQTVGSHPVRAPLVKACKDAGSCAGCAAAARMSSPATTSHLVADAGQRAVARLPASVSGWSVGAWGGWTQVAAPCLGSPRH</sequence>
<dbReference type="Gene3D" id="3.30.465.10">
    <property type="match status" value="3"/>
</dbReference>
<proteinExistence type="inferred from homology"/>
<gene>
    <name evidence="10" type="ORF">HU200_064816</name>
</gene>
<dbReference type="Pfam" id="PF01565">
    <property type="entry name" value="FAD_binding_4"/>
    <property type="match status" value="3"/>
</dbReference>
<evidence type="ECO:0000256" key="1">
    <source>
        <dbReference type="ARBA" id="ARBA00001974"/>
    </source>
</evidence>
<organism evidence="10 11">
    <name type="scientific">Digitaria exilis</name>
    <dbReference type="NCBI Taxonomy" id="1010633"/>
    <lineage>
        <taxon>Eukaryota</taxon>
        <taxon>Viridiplantae</taxon>
        <taxon>Streptophyta</taxon>
        <taxon>Embryophyta</taxon>
        <taxon>Tracheophyta</taxon>
        <taxon>Spermatophyta</taxon>
        <taxon>Magnoliopsida</taxon>
        <taxon>Liliopsida</taxon>
        <taxon>Poales</taxon>
        <taxon>Poaceae</taxon>
        <taxon>PACMAD clade</taxon>
        <taxon>Panicoideae</taxon>
        <taxon>Panicodae</taxon>
        <taxon>Paniceae</taxon>
        <taxon>Anthephorinae</taxon>
        <taxon>Digitaria</taxon>
    </lineage>
</organism>
<comment type="similarity">
    <text evidence="2">Belongs to the oxygen-dependent FAD-linked oxidoreductase family.</text>
</comment>
<dbReference type="GO" id="GO:0071949">
    <property type="term" value="F:FAD binding"/>
    <property type="evidence" value="ECO:0007669"/>
    <property type="project" value="InterPro"/>
</dbReference>
<dbReference type="EMBL" id="JACEFO010002816">
    <property type="protein sequence ID" value="KAF8648244.1"/>
    <property type="molecule type" value="Genomic_DNA"/>
</dbReference>
<feature type="region of interest" description="Disordered" evidence="7">
    <location>
        <begin position="1348"/>
        <end position="1377"/>
    </location>
</feature>
<feature type="chain" id="PRO_5032331006" description="FAD-binding PCMH-type domain-containing protein" evidence="8">
    <location>
        <begin position="25"/>
        <end position="2266"/>
    </location>
</feature>
<dbReference type="Gene3D" id="3.30.43.10">
    <property type="entry name" value="Uridine Diphospho-n-acetylenolpyruvylglucosamine Reductase, domain 2"/>
    <property type="match status" value="3"/>
</dbReference>
<dbReference type="PROSITE" id="PS51387">
    <property type="entry name" value="FAD_PCMH"/>
    <property type="match status" value="3"/>
</dbReference>
<dbReference type="Proteomes" id="UP000636709">
    <property type="component" value="Unassembled WGS sequence"/>
</dbReference>
<evidence type="ECO:0000256" key="7">
    <source>
        <dbReference type="SAM" id="MobiDB-lite"/>
    </source>
</evidence>
<keyword evidence="3" id="KW-0285">Flavoprotein</keyword>
<dbReference type="GO" id="GO:0016491">
    <property type="term" value="F:oxidoreductase activity"/>
    <property type="evidence" value="ECO:0007669"/>
    <property type="project" value="InterPro"/>
</dbReference>
<evidence type="ECO:0000313" key="11">
    <source>
        <dbReference type="Proteomes" id="UP000636709"/>
    </source>
</evidence>
<dbReference type="InterPro" id="IPR036318">
    <property type="entry name" value="FAD-bd_PCMH-like_sf"/>
</dbReference>
<comment type="caution">
    <text evidence="10">The sequence shown here is derived from an EMBL/GenBank/DDBJ whole genome shotgun (WGS) entry which is preliminary data.</text>
</comment>
<feature type="domain" description="FAD-binding PCMH-type" evidence="9">
    <location>
        <begin position="71"/>
        <end position="248"/>
    </location>
</feature>
<comment type="cofactor">
    <cofactor evidence="1">
        <name>FAD</name>
        <dbReference type="ChEBI" id="CHEBI:57692"/>
    </cofactor>
</comment>
<dbReference type="InterPro" id="IPR006094">
    <property type="entry name" value="Oxid_FAD_bind_N"/>
</dbReference>
<dbReference type="PANTHER" id="PTHR32448">
    <property type="entry name" value="OS08G0158400 PROTEIN"/>
    <property type="match status" value="1"/>
</dbReference>
<evidence type="ECO:0000256" key="2">
    <source>
        <dbReference type="ARBA" id="ARBA00005466"/>
    </source>
</evidence>
<evidence type="ECO:0000256" key="3">
    <source>
        <dbReference type="ARBA" id="ARBA00022630"/>
    </source>
</evidence>
<dbReference type="SUPFAM" id="SSF56176">
    <property type="entry name" value="FAD-binding/transporter-associated domain-like"/>
    <property type="match status" value="3"/>
</dbReference>
<evidence type="ECO:0000256" key="8">
    <source>
        <dbReference type="SAM" id="SignalP"/>
    </source>
</evidence>
<feature type="domain" description="FAD-binding PCMH-type" evidence="9">
    <location>
        <begin position="1453"/>
        <end position="1633"/>
    </location>
</feature>
<accession>A0A835DU33</accession>